<dbReference type="Gene3D" id="3.30.530.20">
    <property type="match status" value="1"/>
</dbReference>
<gene>
    <name evidence="3" type="ORF">Mam01_59620</name>
</gene>
<evidence type="ECO:0000313" key="3">
    <source>
        <dbReference type="EMBL" id="GIH35798.1"/>
    </source>
</evidence>
<organism evidence="3 4">
    <name type="scientific">Microbispora amethystogenes</name>
    <dbReference type="NCBI Taxonomy" id="1427754"/>
    <lineage>
        <taxon>Bacteria</taxon>
        <taxon>Bacillati</taxon>
        <taxon>Actinomycetota</taxon>
        <taxon>Actinomycetes</taxon>
        <taxon>Streptosporangiales</taxon>
        <taxon>Streptosporangiaceae</taxon>
        <taxon>Microbispora</taxon>
    </lineage>
</organism>
<protein>
    <submittedName>
        <fullName evidence="3">Activator of HSP90 ATPase</fullName>
    </submittedName>
</protein>
<proteinExistence type="inferred from homology"/>
<feature type="domain" description="Activator of Hsp90 ATPase homologue 1/2-like C-terminal" evidence="2">
    <location>
        <begin position="19"/>
        <end position="147"/>
    </location>
</feature>
<comment type="caution">
    <text evidence="3">The sequence shown here is derived from an EMBL/GenBank/DDBJ whole genome shotgun (WGS) entry which is preliminary data.</text>
</comment>
<dbReference type="RefSeq" id="WP_204288492.1">
    <property type="nucleotide sequence ID" value="NZ_BAABEJ010000004.1"/>
</dbReference>
<evidence type="ECO:0000259" key="2">
    <source>
        <dbReference type="Pfam" id="PF08327"/>
    </source>
</evidence>
<dbReference type="SUPFAM" id="SSF55961">
    <property type="entry name" value="Bet v1-like"/>
    <property type="match status" value="1"/>
</dbReference>
<evidence type="ECO:0000256" key="1">
    <source>
        <dbReference type="ARBA" id="ARBA00006817"/>
    </source>
</evidence>
<name>A0ABQ4FLY9_9ACTN</name>
<dbReference type="CDD" id="cd08900">
    <property type="entry name" value="SRPBCC_CalC_Aha1-like_7"/>
    <property type="match status" value="1"/>
</dbReference>
<dbReference type="InterPro" id="IPR013538">
    <property type="entry name" value="ASHA1/2-like_C"/>
</dbReference>
<dbReference type="InterPro" id="IPR023393">
    <property type="entry name" value="START-like_dom_sf"/>
</dbReference>
<sequence length="153" mass="17307">MTDRRVEHANFTIERAYAASPERVFTAWAEEKAKADWFARGGDDYRLDFRVGGREVNRGSQGGGPVITFDARYHEIVPPERIVYAYDLYVGSTLASVSVTTVQFAPADGGTRLELTEQVAFLDGHDRPEWREQGTRDWLETLAAHLERETSRA</sequence>
<reference evidence="3 4" key="1">
    <citation type="submission" date="2021-01" db="EMBL/GenBank/DDBJ databases">
        <title>Whole genome shotgun sequence of Microbispora amethystogenes NBRC 101907.</title>
        <authorList>
            <person name="Komaki H."/>
            <person name="Tamura T."/>
        </authorList>
    </citation>
    <scope>NUCLEOTIDE SEQUENCE [LARGE SCALE GENOMIC DNA]</scope>
    <source>
        <strain evidence="3 4">NBRC 101907</strain>
    </source>
</reference>
<evidence type="ECO:0000313" key="4">
    <source>
        <dbReference type="Proteomes" id="UP000651728"/>
    </source>
</evidence>
<dbReference type="EMBL" id="BOOB01000050">
    <property type="protein sequence ID" value="GIH35798.1"/>
    <property type="molecule type" value="Genomic_DNA"/>
</dbReference>
<accession>A0ABQ4FLY9</accession>
<dbReference type="Pfam" id="PF08327">
    <property type="entry name" value="AHSA1"/>
    <property type="match status" value="1"/>
</dbReference>
<keyword evidence="4" id="KW-1185">Reference proteome</keyword>
<comment type="similarity">
    <text evidence="1">Belongs to the AHA1 family.</text>
</comment>
<dbReference type="Proteomes" id="UP000651728">
    <property type="component" value="Unassembled WGS sequence"/>
</dbReference>